<feature type="non-terminal residue" evidence="3">
    <location>
        <position position="121"/>
    </location>
</feature>
<dbReference type="Pfam" id="PF06424">
    <property type="entry name" value="PRP1_N"/>
    <property type="match status" value="1"/>
</dbReference>
<dbReference type="InterPro" id="IPR010491">
    <property type="entry name" value="PRP1_N"/>
</dbReference>
<dbReference type="GO" id="GO:0000398">
    <property type="term" value="P:mRNA splicing, via spliceosome"/>
    <property type="evidence" value="ECO:0007669"/>
    <property type="project" value="InterPro"/>
</dbReference>
<comment type="caution">
    <text evidence="3">The sequence shown here is derived from an EMBL/GenBank/DDBJ whole genome shotgun (WGS) entry which is preliminary data.</text>
</comment>
<dbReference type="EMBL" id="WIWS01000409">
    <property type="protein sequence ID" value="KAF3192946.1"/>
    <property type="molecule type" value="Genomic_DNA"/>
</dbReference>
<evidence type="ECO:0000259" key="2">
    <source>
        <dbReference type="Pfam" id="PF06424"/>
    </source>
</evidence>
<reference evidence="3 4" key="1">
    <citation type="submission" date="2019-06" db="EMBL/GenBank/DDBJ databases">
        <authorList>
            <person name="Palmer J.M."/>
        </authorList>
    </citation>
    <scope>NUCLEOTIDE SEQUENCE [LARGE SCALE GENOMIC DNA]</scope>
    <source>
        <strain evidence="3 4">TWF106</strain>
    </source>
</reference>
<name>A0A7C8Q4B0_ORBOL</name>
<feature type="domain" description="PRP1 splicing factor N-terminal" evidence="2">
    <location>
        <begin position="12"/>
        <end position="121"/>
    </location>
</feature>
<protein>
    <recommendedName>
        <fullName evidence="2">PRP1 splicing factor N-terminal domain-containing protein</fullName>
    </recommendedName>
</protein>
<organism evidence="3 4">
    <name type="scientific">Orbilia oligospora</name>
    <name type="common">Nematode-trapping fungus</name>
    <name type="synonym">Arthrobotrys oligospora</name>
    <dbReference type="NCBI Taxonomy" id="2813651"/>
    <lineage>
        <taxon>Eukaryota</taxon>
        <taxon>Fungi</taxon>
        <taxon>Dikarya</taxon>
        <taxon>Ascomycota</taxon>
        <taxon>Pezizomycotina</taxon>
        <taxon>Orbiliomycetes</taxon>
        <taxon>Orbiliales</taxon>
        <taxon>Orbiliaceae</taxon>
        <taxon>Orbilia</taxon>
    </lineage>
</organism>
<feature type="region of interest" description="Disordered" evidence="1">
    <location>
        <begin position="56"/>
        <end position="98"/>
    </location>
</feature>
<sequence>MMNKKSFLQMEAPANYVAGLGRGATGFTTRSDIGPAREGPSEEAIKAVLAKRAQALGQDATSTFSKDKKDDDDDNDTERYQDPENEVGLFAGGTYDEDDDEADRIYASVDAKMDKRRKIQR</sequence>
<evidence type="ECO:0000313" key="3">
    <source>
        <dbReference type="EMBL" id="KAF3192946.1"/>
    </source>
</evidence>
<gene>
    <name evidence="3" type="ORF">TWF106_007628</name>
</gene>
<proteinExistence type="predicted"/>
<evidence type="ECO:0000313" key="4">
    <source>
        <dbReference type="Proteomes" id="UP000472727"/>
    </source>
</evidence>
<evidence type="ECO:0000256" key="1">
    <source>
        <dbReference type="SAM" id="MobiDB-lite"/>
    </source>
</evidence>
<dbReference type="Proteomes" id="UP000472727">
    <property type="component" value="Unassembled WGS sequence"/>
</dbReference>
<dbReference type="AlphaFoldDB" id="A0A7C8Q4B0"/>
<accession>A0A7C8Q4B0</accession>